<dbReference type="Proteomes" id="UP001058860">
    <property type="component" value="Chromosome"/>
</dbReference>
<feature type="domain" description="NADP-dependent oxidoreductase" evidence="1">
    <location>
        <begin position="14"/>
        <end position="309"/>
    </location>
</feature>
<name>A0ABY5PG05_9ACTN</name>
<dbReference type="PANTHER" id="PTHR43364:SF6">
    <property type="entry name" value="OXIDOREDUCTASE-RELATED"/>
    <property type="match status" value="1"/>
</dbReference>
<proteinExistence type="predicted"/>
<evidence type="ECO:0000313" key="2">
    <source>
        <dbReference type="EMBL" id="UUY03589.1"/>
    </source>
</evidence>
<keyword evidence="3" id="KW-1185">Reference proteome</keyword>
<dbReference type="CDD" id="cd19081">
    <property type="entry name" value="AKR_AKR9C1"/>
    <property type="match status" value="1"/>
</dbReference>
<evidence type="ECO:0000259" key="1">
    <source>
        <dbReference type="Pfam" id="PF00248"/>
    </source>
</evidence>
<dbReference type="PANTHER" id="PTHR43364">
    <property type="entry name" value="NADH-SPECIFIC METHYLGLYOXAL REDUCTASE-RELATED"/>
    <property type="match status" value="1"/>
</dbReference>
<accession>A0ABY5PG05</accession>
<protein>
    <submittedName>
        <fullName evidence="2">Aldo/keto reductase</fullName>
    </submittedName>
</protein>
<evidence type="ECO:0000313" key="3">
    <source>
        <dbReference type="Proteomes" id="UP001058860"/>
    </source>
</evidence>
<dbReference type="Gene3D" id="3.20.20.100">
    <property type="entry name" value="NADP-dependent oxidoreductase domain"/>
    <property type="match status" value="1"/>
</dbReference>
<dbReference type="SUPFAM" id="SSF51430">
    <property type="entry name" value="NAD(P)-linked oxidoreductase"/>
    <property type="match status" value="1"/>
</dbReference>
<dbReference type="Pfam" id="PF00248">
    <property type="entry name" value="Aldo_ket_red"/>
    <property type="match status" value="1"/>
</dbReference>
<dbReference type="RefSeq" id="WP_353864091.1">
    <property type="nucleotide sequence ID" value="NZ_CP088295.1"/>
</dbReference>
<dbReference type="InterPro" id="IPR036812">
    <property type="entry name" value="NAD(P)_OxRdtase_dom_sf"/>
</dbReference>
<reference evidence="3" key="1">
    <citation type="submission" date="2021-11" db="EMBL/GenBank/DDBJ databases">
        <title>Cultivation dependent microbiological survey of springs from the worlds oldest radium mine currently devoted to the extraction of radon-saturated water.</title>
        <authorList>
            <person name="Kapinusova G."/>
            <person name="Smrhova T."/>
            <person name="Strejcek M."/>
            <person name="Suman J."/>
            <person name="Jani K."/>
            <person name="Pajer P."/>
            <person name="Uhlik O."/>
        </authorList>
    </citation>
    <scope>NUCLEOTIDE SEQUENCE [LARGE SCALE GENOMIC DNA]</scope>
    <source>
        <strain evidence="3">J379</strain>
    </source>
</reference>
<organism evidence="2 3">
    <name type="scientific">Svornostia abyssi</name>
    <dbReference type="NCBI Taxonomy" id="2898438"/>
    <lineage>
        <taxon>Bacteria</taxon>
        <taxon>Bacillati</taxon>
        <taxon>Actinomycetota</taxon>
        <taxon>Thermoleophilia</taxon>
        <taxon>Solirubrobacterales</taxon>
        <taxon>Baekduiaceae</taxon>
        <taxon>Svornostia</taxon>
    </lineage>
</organism>
<gene>
    <name evidence="2" type="ORF">LRS13_23450</name>
</gene>
<dbReference type="InterPro" id="IPR023210">
    <property type="entry name" value="NADP_OxRdtase_dom"/>
</dbReference>
<dbReference type="InterPro" id="IPR050523">
    <property type="entry name" value="AKR_Detox_Biosynth"/>
</dbReference>
<dbReference type="EMBL" id="CP088295">
    <property type="protein sequence ID" value="UUY03589.1"/>
    <property type="molecule type" value="Genomic_DNA"/>
</dbReference>
<sequence>MPIIPHTDLDVSTLCLGGNVFGWTADAAQSHAVLDAYADAGGNFIDTADVYSQWAPGNTGGESETIIGDWLAGRADRDRFVVATKVGQLNGLHGLAADTVRSAVEGSLRRLRTDHIDLYWAHIDDHATPLTETLGVFHDLITEGKVRYIGASNYTGLRLAEALEDADRHQLTRYVAIQPHYNLLERDFERRDCDIVARERLATIPYYGLASGFLTGKYRPGAAPGESGRGAGAAKHLQDDRAVAILAALDEISAAHETTVAAVALAWLAAQPTVCSPIASARTLEQLTELLPMQELRLSTDEIARLSAIS</sequence>